<dbReference type="GO" id="GO:0042781">
    <property type="term" value="F:3'-tRNA processing endoribonuclease activity"/>
    <property type="evidence" value="ECO:0007669"/>
    <property type="project" value="TreeGrafter"/>
</dbReference>
<evidence type="ECO:0000313" key="7">
    <source>
        <dbReference type="EMBL" id="ABS51757.1"/>
    </source>
</evidence>
<dbReference type="GO" id="GO:0004526">
    <property type="term" value="F:ribonuclease P activity"/>
    <property type="evidence" value="ECO:0007669"/>
    <property type="project" value="UniProtKB-UniRule"/>
</dbReference>
<dbReference type="Proteomes" id="UP000002407">
    <property type="component" value="Chromosome"/>
</dbReference>
<dbReference type="InterPro" id="IPR020568">
    <property type="entry name" value="Ribosomal_Su5_D2-typ_SF"/>
</dbReference>
<evidence type="ECO:0000313" key="8">
    <source>
        <dbReference type="Proteomes" id="UP000002407"/>
    </source>
</evidence>
<dbReference type="Gene3D" id="3.30.230.10">
    <property type="match status" value="1"/>
</dbReference>
<dbReference type="EC" id="3.1.26.5" evidence="6"/>
<dbReference type="PANTHER" id="PTHR33992">
    <property type="entry name" value="RIBONUCLEASE P PROTEIN COMPONENT"/>
    <property type="match status" value="1"/>
</dbReference>
<gene>
    <name evidence="7" type="ordered locus">CHAB381_0650</name>
</gene>
<protein>
    <recommendedName>
        <fullName evidence="6">Ribonuclease P protein component</fullName>
        <ecNumber evidence="6">3.1.26.5</ecNumber>
    </recommendedName>
</protein>
<dbReference type="STRING" id="360107.CHAB381_0650"/>
<evidence type="ECO:0000256" key="5">
    <source>
        <dbReference type="ARBA" id="ARBA00022884"/>
    </source>
</evidence>
<keyword evidence="1" id="KW-0819">tRNA processing</keyword>
<evidence type="ECO:0000256" key="1">
    <source>
        <dbReference type="ARBA" id="ARBA00022694"/>
    </source>
</evidence>
<reference evidence="8" key="1">
    <citation type="submission" date="2007-07" db="EMBL/GenBank/DDBJ databases">
        <title>Complete genome sequence of Campylobacter hominis ATCC BAA-381, a commensal isolated from the human gastrointestinal tract.</title>
        <authorList>
            <person name="Fouts D.E."/>
            <person name="Mongodin E.F."/>
            <person name="Puiu D."/>
            <person name="Sebastian Y."/>
            <person name="Miller W.G."/>
            <person name="Mandrell R.E."/>
            <person name="Nelson K.E."/>
        </authorList>
    </citation>
    <scope>NUCLEOTIDE SEQUENCE [LARGE SCALE GENOMIC DNA]</scope>
    <source>
        <strain evidence="8">ATCC BAA-381 / LMG 19568 / NCTC 13146 / CH001A</strain>
    </source>
</reference>
<dbReference type="SUPFAM" id="SSF54211">
    <property type="entry name" value="Ribosomal protein S5 domain 2-like"/>
    <property type="match status" value="1"/>
</dbReference>
<evidence type="ECO:0000256" key="4">
    <source>
        <dbReference type="ARBA" id="ARBA00022801"/>
    </source>
</evidence>
<keyword evidence="8" id="KW-1185">Reference proteome</keyword>
<keyword evidence="3" id="KW-0255">Endonuclease</keyword>
<dbReference type="HOGENOM" id="CLU_117179_9_5_7"/>
<keyword evidence="5" id="KW-0694">RNA-binding</keyword>
<proteinExistence type="predicted"/>
<dbReference type="InterPro" id="IPR014721">
    <property type="entry name" value="Ribsml_uS5_D2-typ_fold_subgr"/>
</dbReference>
<keyword evidence="4 7" id="KW-0378">Hydrolase</keyword>
<keyword evidence="2" id="KW-0540">Nuclease</keyword>
<dbReference type="InterPro" id="IPR000100">
    <property type="entry name" value="RNase_P"/>
</dbReference>
<dbReference type="NCBIfam" id="TIGR00188">
    <property type="entry name" value="rnpA"/>
    <property type="match status" value="1"/>
</dbReference>
<evidence type="ECO:0000256" key="3">
    <source>
        <dbReference type="ARBA" id="ARBA00022759"/>
    </source>
</evidence>
<dbReference type="EMBL" id="CP000776">
    <property type="protein sequence ID" value="ABS51757.1"/>
    <property type="molecule type" value="Genomic_DNA"/>
</dbReference>
<dbReference type="KEGG" id="cha:CHAB381_0650"/>
<dbReference type="PANTHER" id="PTHR33992:SF1">
    <property type="entry name" value="RIBONUCLEASE P PROTEIN COMPONENT"/>
    <property type="match status" value="1"/>
</dbReference>
<dbReference type="GO" id="GO:0030677">
    <property type="term" value="C:ribonuclease P complex"/>
    <property type="evidence" value="ECO:0007669"/>
    <property type="project" value="TreeGrafter"/>
</dbReference>
<dbReference type="Pfam" id="PF00825">
    <property type="entry name" value="Ribonuclease_P"/>
    <property type="match status" value="1"/>
</dbReference>
<organism evidence="7 8">
    <name type="scientific">Campylobacter hominis (strain ATCC BAA-381 / DSM 21671 / CCUG 45161 / LMG 19568 / NCTC 13146 / CH001A)</name>
    <dbReference type="NCBI Taxonomy" id="360107"/>
    <lineage>
        <taxon>Bacteria</taxon>
        <taxon>Pseudomonadati</taxon>
        <taxon>Campylobacterota</taxon>
        <taxon>Epsilonproteobacteria</taxon>
        <taxon>Campylobacterales</taxon>
        <taxon>Campylobacteraceae</taxon>
        <taxon>Campylobacter</taxon>
    </lineage>
</organism>
<dbReference type="eggNOG" id="COG0594">
    <property type="taxonomic scope" value="Bacteria"/>
</dbReference>
<accession>A7I141</accession>
<dbReference type="AlphaFoldDB" id="A7I141"/>
<name>A7I141_CAMHC</name>
<dbReference type="GO" id="GO:0000049">
    <property type="term" value="F:tRNA binding"/>
    <property type="evidence" value="ECO:0007669"/>
    <property type="project" value="InterPro"/>
</dbReference>
<evidence type="ECO:0000256" key="6">
    <source>
        <dbReference type="NCBIfam" id="TIGR00188"/>
    </source>
</evidence>
<evidence type="ECO:0000256" key="2">
    <source>
        <dbReference type="ARBA" id="ARBA00022722"/>
    </source>
</evidence>
<sequence>MAVITGKKIGNAVVRNHSRRVIKSIFYNLRNEISCGEYIFIVKSKISQTNFSQIEKSLKWALKRLGAIK</sequence>